<proteinExistence type="predicted"/>
<dbReference type="GO" id="GO:0006310">
    <property type="term" value="P:DNA recombination"/>
    <property type="evidence" value="ECO:0007669"/>
    <property type="project" value="UniProtKB-KW"/>
</dbReference>
<dbReference type="EMBL" id="LAUZ02000068">
    <property type="protein sequence ID" value="KKF00479.1"/>
    <property type="molecule type" value="Genomic_DNA"/>
</dbReference>
<protein>
    <submittedName>
        <fullName evidence="3">Integrase</fullName>
    </submittedName>
</protein>
<dbReference type="Gene3D" id="1.10.443.10">
    <property type="entry name" value="Intergrase catalytic core"/>
    <property type="match status" value="1"/>
</dbReference>
<dbReference type="AlphaFoldDB" id="A0A0M2K030"/>
<reference evidence="3 4" key="1">
    <citation type="journal article" date="2015" name="Genome Announc.">
        <title>Draft Genome Sequence of Mycobacterium obuense Strain UC1, Isolated from Patient Sputum.</title>
        <authorList>
            <person name="Greninger A.L."/>
            <person name="Cunningham G."/>
            <person name="Hsu E.D."/>
            <person name="Yu J.M."/>
            <person name="Chiu C.Y."/>
            <person name="Miller S."/>
        </authorList>
    </citation>
    <scope>NUCLEOTIDE SEQUENCE [LARGE SCALE GENOMIC DNA]</scope>
    <source>
        <strain evidence="3 4">UC1</strain>
    </source>
</reference>
<dbReference type="InterPro" id="IPR011010">
    <property type="entry name" value="DNA_brk_join_enz"/>
</dbReference>
<evidence type="ECO:0000259" key="2">
    <source>
        <dbReference type="PROSITE" id="PS51898"/>
    </source>
</evidence>
<accession>A0A0M2K030</accession>
<organism evidence="3 4">
    <name type="scientific">Mycolicibacterium obuense</name>
    <dbReference type="NCBI Taxonomy" id="1807"/>
    <lineage>
        <taxon>Bacteria</taxon>
        <taxon>Bacillati</taxon>
        <taxon>Actinomycetota</taxon>
        <taxon>Actinomycetes</taxon>
        <taxon>Mycobacteriales</taxon>
        <taxon>Mycobacteriaceae</taxon>
        <taxon>Mycolicibacterium</taxon>
    </lineage>
</organism>
<comment type="caution">
    <text evidence="3">The sequence shown here is derived from an EMBL/GenBank/DDBJ whole genome shotgun (WGS) entry which is preliminary data.</text>
</comment>
<dbReference type="GO" id="GO:0003677">
    <property type="term" value="F:DNA binding"/>
    <property type="evidence" value="ECO:0007669"/>
    <property type="project" value="InterPro"/>
</dbReference>
<dbReference type="GO" id="GO:0015074">
    <property type="term" value="P:DNA integration"/>
    <property type="evidence" value="ECO:0007669"/>
    <property type="project" value="InterPro"/>
</dbReference>
<dbReference type="InterPro" id="IPR013762">
    <property type="entry name" value="Integrase-like_cat_sf"/>
</dbReference>
<dbReference type="InterPro" id="IPR002104">
    <property type="entry name" value="Integrase_catalytic"/>
</dbReference>
<evidence type="ECO:0000313" key="3">
    <source>
        <dbReference type="EMBL" id="KKF00479.1"/>
    </source>
</evidence>
<gene>
    <name evidence="3" type="ORF">WN67_18680</name>
</gene>
<name>A0A0M2K030_9MYCO</name>
<dbReference type="PROSITE" id="PS51898">
    <property type="entry name" value="TYR_RECOMBINASE"/>
    <property type="match status" value="1"/>
</dbReference>
<dbReference type="Proteomes" id="UP000034150">
    <property type="component" value="Unassembled WGS sequence"/>
</dbReference>
<evidence type="ECO:0000256" key="1">
    <source>
        <dbReference type="ARBA" id="ARBA00023172"/>
    </source>
</evidence>
<feature type="domain" description="Tyr recombinase" evidence="2">
    <location>
        <begin position="1"/>
        <end position="104"/>
    </location>
</feature>
<keyword evidence="4" id="KW-1185">Reference proteome</keyword>
<evidence type="ECO:0000313" key="4">
    <source>
        <dbReference type="Proteomes" id="UP000034150"/>
    </source>
</evidence>
<dbReference type="SUPFAM" id="SSF56349">
    <property type="entry name" value="DNA breaking-rejoining enzymes"/>
    <property type="match status" value="1"/>
</dbReference>
<dbReference type="PATRIC" id="fig|1807.13.peg.4624"/>
<dbReference type="Pfam" id="PF00589">
    <property type="entry name" value="Phage_integrase"/>
    <property type="match status" value="1"/>
</dbReference>
<keyword evidence="1" id="KW-0233">DNA recombination</keyword>
<sequence>MAELSVDEAEARLVLDWKNPLRHGTYTKAIFRPAVMRANRLYPHAAISDDFTPHGLRHTYASLCVAAGLPMFEISRFMGHAKPSTTETVYAHLLRDDHTTAMAALGAMAAPTASNVVALRAN</sequence>